<dbReference type="SUPFAM" id="SSF52540">
    <property type="entry name" value="P-loop containing nucleoside triphosphate hydrolases"/>
    <property type="match status" value="1"/>
</dbReference>
<accession>A0A142BBQ5</accession>
<gene>
    <name evidence="2" type="ORF">EZMO1_2062</name>
</gene>
<dbReference type="InterPro" id="IPR003593">
    <property type="entry name" value="AAA+_ATPase"/>
</dbReference>
<dbReference type="PATRIC" id="fig|570277.3.peg.2212"/>
<organism evidence="2 3">
    <name type="scientific">Endozoicomonas montiporae CL-33</name>
    <dbReference type="NCBI Taxonomy" id="570277"/>
    <lineage>
        <taxon>Bacteria</taxon>
        <taxon>Pseudomonadati</taxon>
        <taxon>Pseudomonadota</taxon>
        <taxon>Gammaproteobacteria</taxon>
        <taxon>Oceanospirillales</taxon>
        <taxon>Endozoicomonadaceae</taxon>
        <taxon>Endozoicomonas</taxon>
    </lineage>
</organism>
<keyword evidence="2" id="KW-0540">Nuclease</keyword>
<keyword evidence="2" id="KW-0255">Endonuclease</keyword>
<keyword evidence="2" id="KW-0378">Hydrolase</keyword>
<proteinExistence type="predicted"/>
<dbReference type="AlphaFoldDB" id="A0A142BBQ5"/>
<reference evidence="2 3" key="1">
    <citation type="journal article" date="2016" name="Front. Microbiol.">
        <title>Genomic Insight into the Host-Endosymbiont Relationship of Endozoicomonas montiporae CL-33(T) with its Coral Host.</title>
        <authorList>
            <person name="Ding J.-Y."/>
            <person name="Shiu J.-H."/>
            <person name="Chen W.-M."/>
            <person name="Chiang Y.-R."/>
            <person name="Tang S.-L."/>
        </authorList>
    </citation>
    <scope>NUCLEOTIDE SEQUENCE [LARGE SCALE GENOMIC DNA]</scope>
    <source>
        <strain evidence="2 3">CL-33</strain>
    </source>
</reference>
<dbReference type="GO" id="GO:0005524">
    <property type="term" value="F:ATP binding"/>
    <property type="evidence" value="ECO:0007669"/>
    <property type="project" value="InterPro"/>
</dbReference>
<dbReference type="REBASE" id="140079">
    <property type="entry name" value="EmoCL33McrBCP"/>
</dbReference>
<dbReference type="InterPro" id="IPR052934">
    <property type="entry name" value="Methyl-DNA_Rec/Restrict_Enz"/>
</dbReference>
<dbReference type="STRING" id="570277.EZMO1_2062"/>
<dbReference type="InterPro" id="IPR011704">
    <property type="entry name" value="ATPase_dyneun-rel_AAA"/>
</dbReference>
<dbReference type="EMBL" id="CP013251">
    <property type="protein sequence ID" value="AMO56181.1"/>
    <property type="molecule type" value="Genomic_DNA"/>
</dbReference>
<dbReference type="Pfam" id="PF07728">
    <property type="entry name" value="AAA_5"/>
    <property type="match status" value="1"/>
</dbReference>
<dbReference type="SMART" id="SM00382">
    <property type="entry name" value="AAA"/>
    <property type="match status" value="1"/>
</dbReference>
<dbReference type="GO" id="GO:0004519">
    <property type="term" value="F:endonuclease activity"/>
    <property type="evidence" value="ECO:0007669"/>
    <property type="project" value="UniProtKB-KW"/>
</dbReference>
<dbReference type="Gene3D" id="3.40.50.300">
    <property type="entry name" value="P-loop containing nucleotide triphosphate hydrolases"/>
    <property type="match status" value="1"/>
</dbReference>
<evidence type="ECO:0000313" key="2">
    <source>
        <dbReference type="EMBL" id="AMO56181.1"/>
    </source>
</evidence>
<dbReference type="KEGG" id="emp:EZMO1_2062"/>
<dbReference type="PANTHER" id="PTHR37291">
    <property type="entry name" value="5-METHYLCYTOSINE-SPECIFIC RESTRICTION ENZYME B"/>
    <property type="match status" value="1"/>
</dbReference>
<evidence type="ECO:0000313" key="3">
    <source>
        <dbReference type="Proteomes" id="UP000071065"/>
    </source>
</evidence>
<dbReference type="CDD" id="cd00009">
    <property type="entry name" value="AAA"/>
    <property type="match status" value="1"/>
</dbReference>
<feature type="domain" description="AAA+ ATPase" evidence="1">
    <location>
        <begin position="564"/>
        <end position="728"/>
    </location>
</feature>
<name>A0A142BBQ5_9GAMM</name>
<evidence type="ECO:0000259" key="1">
    <source>
        <dbReference type="SMART" id="SM00382"/>
    </source>
</evidence>
<dbReference type="InterPro" id="IPR027417">
    <property type="entry name" value="P-loop_NTPase"/>
</dbReference>
<dbReference type="PANTHER" id="PTHR37291:SF1">
    <property type="entry name" value="TYPE IV METHYL-DIRECTED RESTRICTION ENZYME ECOKMCRB SUBUNIT"/>
    <property type="match status" value="1"/>
</dbReference>
<dbReference type="GO" id="GO:0016887">
    <property type="term" value="F:ATP hydrolysis activity"/>
    <property type="evidence" value="ECO:0007669"/>
    <property type="project" value="InterPro"/>
</dbReference>
<dbReference type="Proteomes" id="UP000071065">
    <property type="component" value="Chromosome"/>
</dbReference>
<sequence>MDSSKAGAGSIELLPFITQLAEREDLKLPATHLESLTHGLESDISNIIHYTDWSVKSDTVAELKARIRLALNTMQLPISDINYQDKFTDSICEEIIRQGAEQNQEQQARKAEPKSYWFVGAMHKDKDGNKLDKTESFLKEGIWENGYDDKYLDKVKAARSGDRIAIKAAYTRKNGLPFDNRKNIVSVMSIKATGVVLSNPGNGQTLKVDWQKEYETPREWYFYTNRGTIWQVQKRRWQDEELIQFAFNEQAQDVDRFRNSPFWKERFGDKPKMEERFLWTKFYEELANKLLDYQHDRSELVAFTQFLAKEFQLSYMLGKNQTDTCPFTVMGMFNRGITVTNRRAIATKLAAFLNVEAEVPQAFDGVPILNNQKSWFFGFEDRRQEGDIDALWALFESALIYTDTDLPDARDVLCQSFDKTAEQYGTGWNLTMGLYWIRPWDFVPLDSQSREYIQKGLGETIGTNGHKGRCSASDYMALIDQLLTRFNEDAYSVHSFPELSLSAWQYDASDQTKAAENDPDDELISADAQSVTPAFEPYGLEDIVNDGCFLDKDRLQQLLNRLRTKKNLILQGPPGTGKTWLAKRLAYALMGQKNQNALRSVQFHPNLSYEDFVRGWRPSGDGKLELVDGPFLEAIKKARSDSDTLYVFVIEEINRGNPAQIFGEMLTLLEADKRTPAEALELCYRRTPDERVHIPDNLYVIGTMNVADRSLALVDLALRRRFAFVDLAPAFGEVWQNWVHDKAGIDKAVLQDIERRLLTLNEAIAADRNLGQQFRVGHSFVTPAFSHKIDNAYEWFRQVIHTEIGPLLDEYWFDDLGQSAKAQKTLLEGL</sequence>
<protein>
    <submittedName>
        <fullName evidence="2">GTPase subunit of restriction endonuclease</fullName>
    </submittedName>
</protein>